<dbReference type="InterPro" id="IPR002618">
    <property type="entry name" value="UDPGP_fam"/>
</dbReference>
<evidence type="ECO:0000256" key="1">
    <source>
        <dbReference type="ARBA" id="ARBA00010401"/>
    </source>
</evidence>
<dbReference type="GO" id="GO:0006011">
    <property type="term" value="P:UDP-alpha-D-glucose metabolic process"/>
    <property type="evidence" value="ECO:0007669"/>
    <property type="project" value="InterPro"/>
</dbReference>
<evidence type="ECO:0000256" key="5">
    <source>
        <dbReference type="ARBA" id="ARBA00048128"/>
    </source>
</evidence>
<evidence type="ECO:0000256" key="2">
    <source>
        <dbReference type="ARBA" id="ARBA00012415"/>
    </source>
</evidence>
<dbReference type="FunFam" id="2.160.10.10:FF:000001">
    <property type="entry name" value="UTP--glucose-1-phosphate uridylyltransferase"/>
    <property type="match status" value="1"/>
</dbReference>
<dbReference type="Gene3D" id="3.90.550.10">
    <property type="entry name" value="Spore Coat Polysaccharide Biosynthesis Protein SpsA, Chain A"/>
    <property type="match status" value="1"/>
</dbReference>
<dbReference type="PANTHER" id="PTHR43511">
    <property type="match status" value="1"/>
</dbReference>
<evidence type="ECO:0000313" key="7">
    <source>
        <dbReference type="Proteomes" id="UP001165190"/>
    </source>
</evidence>
<reference evidence="6" key="1">
    <citation type="submission" date="2023-05" db="EMBL/GenBank/DDBJ databases">
        <title>Genome and transcriptome analyses reveal genes involved in the formation of fine ridges on petal epidermal cells in Hibiscus trionum.</title>
        <authorList>
            <person name="Koshimizu S."/>
            <person name="Masuda S."/>
            <person name="Ishii T."/>
            <person name="Shirasu K."/>
            <person name="Hoshino A."/>
            <person name="Arita M."/>
        </authorList>
    </citation>
    <scope>NUCLEOTIDE SEQUENCE</scope>
    <source>
        <strain evidence="6">Hamamatsu line</strain>
    </source>
</reference>
<organism evidence="6 7">
    <name type="scientific">Hibiscus trionum</name>
    <name type="common">Flower of an hour</name>
    <dbReference type="NCBI Taxonomy" id="183268"/>
    <lineage>
        <taxon>Eukaryota</taxon>
        <taxon>Viridiplantae</taxon>
        <taxon>Streptophyta</taxon>
        <taxon>Embryophyta</taxon>
        <taxon>Tracheophyta</taxon>
        <taxon>Spermatophyta</taxon>
        <taxon>Magnoliopsida</taxon>
        <taxon>eudicotyledons</taxon>
        <taxon>Gunneridae</taxon>
        <taxon>Pentapetalae</taxon>
        <taxon>rosids</taxon>
        <taxon>malvids</taxon>
        <taxon>Malvales</taxon>
        <taxon>Malvaceae</taxon>
        <taxon>Malvoideae</taxon>
        <taxon>Hibiscus</taxon>
    </lineage>
</organism>
<comment type="caution">
    <text evidence="6">The sequence shown here is derived from an EMBL/GenBank/DDBJ whole genome shotgun (WGS) entry which is preliminary data.</text>
</comment>
<protein>
    <recommendedName>
        <fullName evidence="2">UTP--glucose-1-phosphate uridylyltransferase</fullName>
        <ecNumber evidence="2">2.7.7.9</ecNumber>
    </recommendedName>
</protein>
<keyword evidence="7" id="KW-1185">Reference proteome</keyword>
<dbReference type="SUPFAM" id="SSF51161">
    <property type="entry name" value="Trimeric LpxA-like enzymes"/>
    <property type="match status" value="1"/>
</dbReference>
<dbReference type="GO" id="GO:0003983">
    <property type="term" value="F:UTP:glucose-1-phosphate uridylyltransferase activity"/>
    <property type="evidence" value="ECO:0007669"/>
    <property type="project" value="UniProtKB-EC"/>
</dbReference>
<evidence type="ECO:0000256" key="4">
    <source>
        <dbReference type="ARBA" id="ARBA00022695"/>
    </source>
</evidence>
<comment type="catalytic activity">
    <reaction evidence="5">
        <text>alpha-D-glucose 1-phosphate + UTP + H(+) = UDP-alpha-D-glucose + diphosphate</text>
        <dbReference type="Rhea" id="RHEA:19889"/>
        <dbReference type="ChEBI" id="CHEBI:15378"/>
        <dbReference type="ChEBI" id="CHEBI:33019"/>
        <dbReference type="ChEBI" id="CHEBI:46398"/>
        <dbReference type="ChEBI" id="CHEBI:58601"/>
        <dbReference type="ChEBI" id="CHEBI:58885"/>
        <dbReference type="EC" id="2.7.7.9"/>
    </reaction>
</comment>
<dbReference type="AlphaFoldDB" id="A0A9W7LTU6"/>
<dbReference type="InterPro" id="IPR029044">
    <property type="entry name" value="Nucleotide-diphossugar_trans"/>
</dbReference>
<dbReference type="Pfam" id="PF01704">
    <property type="entry name" value="UDPGP"/>
    <property type="match status" value="1"/>
</dbReference>
<dbReference type="Proteomes" id="UP001165190">
    <property type="component" value="Unassembled WGS sequence"/>
</dbReference>
<dbReference type="InterPro" id="IPR011004">
    <property type="entry name" value="Trimer_LpxA-like_sf"/>
</dbReference>
<dbReference type="EMBL" id="BSYR01000013">
    <property type="protein sequence ID" value="GMI77029.1"/>
    <property type="molecule type" value="Genomic_DNA"/>
</dbReference>
<gene>
    <name evidence="6" type="ORF">HRI_001372200</name>
</gene>
<accession>A0A9W7LTU6</accession>
<dbReference type="EC" id="2.7.7.9" evidence="2"/>
<evidence type="ECO:0000313" key="6">
    <source>
        <dbReference type="EMBL" id="GMI77029.1"/>
    </source>
</evidence>
<dbReference type="OrthoDB" id="932129at2759"/>
<dbReference type="Gene3D" id="2.160.10.10">
    <property type="entry name" value="Hexapeptide repeat proteins"/>
    <property type="match status" value="1"/>
</dbReference>
<sequence>MEIIPNPKEFEGVKVLQLETTAGATITFFDHAIGINVPRSRFLPVKASSDLLLVQPDLYTLADGYISRNSARANPENPFIELGPEFKKVSKFLSRFKSIPSIIDLDSLSMSGDVWFGANIVLKGKVKIAAKDGVQLEIPDGTILGNKEINGPEDLPG</sequence>
<keyword evidence="3" id="KW-0808">Transferase</keyword>
<name>A0A9W7LTU6_HIBTR</name>
<proteinExistence type="inferred from homology"/>
<evidence type="ECO:0000256" key="3">
    <source>
        <dbReference type="ARBA" id="ARBA00022679"/>
    </source>
</evidence>
<dbReference type="InterPro" id="IPR016267">
    <property type="entry name" value="UDPGP_trans"/>
</dbReference>
<comment type="similarity">
    <text evidence="1">Belongs to the UDPGP type 1 family.</text>
</comment>
<keyword evidence="4" id="KW-0548">Nucleotidyltransferase</keyword>
<dbReference type="SUPFAM" id="SSF53448">
    <property type="entry name" value="Nucleotide-diphospho-sugar transferases"/>
    <property type="match status" value="1"/>
</dbReference>